<reference evidence="2" key="1">
    <citation type="journal article" date="2019" name="Sci. Rep.">
        <title>Draft genome of Tanacetum cinerariifolium, the natural source of mosquito coil.</title>
        <authorList>
            <person name="Yamashiro T."/>
            <person name="Shiraishi A."/>
            <person name="Satake H."/>
            <person name="Nakayama K."/>
        </authorList>
    </citation>
    <scope>NUCLEOTIDE SEQUENCE</scope>
</reference>
<dbReference type="EMBL" id="BKCJ010127500">
    <property type="protein sequence ID" value="GEX74781.1"/>
    <property type="molecule type" value="Genomic_DNA"/>
</dbReference>
<keyword evidence="1" id="KW-0175">Coiled coil</keyword>
<evidence type="ECO:0000313" key="2">
    <source>
        <dbReference type="EMBL" id="GEX74781.1"/>
    </source>
</evidence>
<sequence length="304" mass="34789">MSLISYSVRFVIHLSINLKDKDLQELKKVVITAKLITEVVTAASATINAVAPQLTTTAAPTLTTAPSAARRRKGVVIRDPEETATPSTIIHSKAKSKDRGKWILEKEDNIVMRYQALKRKPQTKAQAKKNMMIYLRNVAGFKIDYFRGMSYDDIHPIFEKMFNSNIAFLENTKEQMKEEYSRALKRLSESQEDKAAKKQKLDEEAIPLALKVPVIDYKIYTKNNKPYYKIKRADETHQLYLSFLTRCLISNLDESKKCSWYSKGQKLEAVRVPWCANYNIHYNTVDLAGKEKISTYKVHSGTNA</sequence>
<organism evidence="2">
    <name type="scientific">Tanacetum cinerariifolium</name>
    <name type="common">Dalmatian daisy</name>
    <name type="synonym">Chrysanthemum cinerariifolium</name>
    <dbReference type="NCBI Taxonomy" id="118510"/>
    <lineage>
        <taxon>Eukaryota</taxon>
        <taxon>Viridiplantae</taxon>
        <taxon>Streptophyta</taxon>
        <taxon>Embryophyta</taxon>
        <taxon>Tracheophyta</taxon>
        <taxon>Spermatophyta</taxon>
        <taxon>Magnoliopsida</taxon>
        <taxon>eudicotyledons</taxon>
        <taxon>Gunneridae</taxon>
        <taxon>Pentapetalae</taxon>
        <taxon>asterids</taxon>
        <taxon>campanulids</taxon>
        <taxon>Asterales</taxon>
        <taxon>Asteraceae</taxon>
        <taxon>Asteroideae</taxon>
        <taxon>Anthemideae</taxon>
        <taxon>Anthemidinae</taxon>
        <taxon>Tanacetum</taxon>
    </lineage>
</organism>
<protein>
    <recommendedName>
        <fullName evidence="3">Reverse transcriptase domain-containing protein</fullName>
    </recommendedName>
</protein>
<gene>
    <name evidence="2" type="ORF">Tci_346756</name>
</gene>
<accession>A0A699HAI6</accession>
<evidence type="ECO:0008006" key="3">
    <source>
        <dbReference type="Google" id="ProtNLM"/>
    </source>
</evidence>
<dbReference type="AlphaFoldDB" id="A0A699HAI6"/>
<proteinExistence type="predicted"/>
<comment type="caution">
    <text evidence="2">The sequence shown here is derived from an EMBL/GenBank/DDBJ whole genome shotgun (WGS) entry which is preliminary data.</text>
</comment>
<evidence type="ECO:0000256" key="1">
    <source>
        <dbReference type="SAM" id="Coils"/>
    </source>
</evidence>
<feature type="coiled-coil region" evidence="1">
    <location>
        <begin position="159"/>
        <end position="204"/>
    </location>
</feature>
<name>A0A699HAI6_TANCI</name>